<evidence type="ECO:0000313" key="1">
    <source>
        <dbReference type="EMBL" id="AIF83397.1"/>
    </source>
</evidence>
<organism evidence="1 2">
    <name type="scientific">Candidatus Nitrososphaera evergladensis SR1</name>
    <dbReference type="NCBI Taxonomy" id="1459636"/>
    <lineage>
        <taxon>Archaea</taxon>
        <taxon>Nitrososphaerota</taxon>
        <taxon>Nitrososphaeria</taxon>
        <taxon>Nitrososphaerales</taxon>
        <taxon>Nitrososphaeraceae</taxon>
        <taxon>Nitrososphaera</taxon>
    </lineage>
</organism>
<reference evidence="1 2" key="1">
    <citation type="journal article" date="2014" name="PLoS ONE">
        <title>Genome Sequence of Candidatus Nitrososphaera evergladensis from Group I.1b Enriched from Everglades Soil Reveals Novel Genomic Features of the Ammonia-Oxidizing Archaea.</title>
        <authorList>
            <person name="Zhalnina K.V."/>
            <person name="Dias R."/>
            <person name="Leonard M.T."/>
            <person name="Dorr de Quadros P."/>
            <person name="Camargo F.A."/>
            <person name="Drew J.C."/>
            <person name="Farmerie W.G."/>
            <person name="Daroub S.H."/>
            <person name="Triplett E.W."/>
        </authorList>
    </citation>
    <scope>NUCLEOTIDE SEQUENCE [LARGE SCALE GENOMIC DNA]</scope>
    <source>
        <strain evidence="1 2">SR1</strain>
    </source>
</reference>
<dbReference type="eggNOG" id="arCOG01766">
    <property type="taxonomic scope" value="Archaea"/>
</dbReference>
<evidence type="ECO:0008006" key="3">
    <source>
        <dbReference type="Google" id="ProtNLM"/>
    </source>
</evidence>
<sequence length="247" mass="27169">MQELFGRHKVQAGSEPLEITFCDQKIVVGEAAGAYSYKRYSAGALAAETTIISDKDGGIVVGIFPIAPLLTPKRVAKNVYIKFKSPIIMDQRSDAVVYAKIPIEIGVYRQSEDEELLIDAFSLSPQRYALYGSPEAGTVCRLAESETSTTEEGISVEKYTEALIRIRISNGIDNVIKISKVIVPMDGIVLDHAQDDTWVPGGVDVRLDMAFGKDIVNVRANTKVKRSDKTSIVRREETLAFMMDAGY</sequence>
<evidence type="ECO:0000313" key="2">
    <source>
        <dbReference type="Proteomes" id="UP000028194"/>
    </source>
</evidence>
<name>A0A075MRF6_9ARCH</name>
<accession>A0A075MRF6</accession>
<dbReference type="RefSeq" id="WP_158385165.1">
    <property type="nucleotide sequence ID" value="NZ_CP007174.1"/>
</dbReference>
<dbReference type="AlphaFoldDB" id="A0A075MRF6"/>
<dbReference type="STRING" id="1459636.NTE_01329"/>
<dbReference type="EMBL" id="CP007174">
    <property type="protein sequence ID" value="AIF83397.1"/>
    <property type="molecule type" value="Genomic_DNA"/>
</dbReference>
<keyword evidence="2" id="KW-1185">Reference proteome</keyword>
<dbReference type="KEGG" id="nev:NTE_01329"/>
<dbReference type="InterPro" id="IPR007366">
    <property type="entry name" value="DUF432"/>
</dbReference>
<gene>
    <name evidence="1" type="ORF">NTE_01329</name>
</gene>
<dbReference type="GeneID" id="41597128"/>
<proteinExistence type="predicted"/>
<dbReference type="Pfam" id="PF04254">
    <property type="entry name" value="DUF432"/>
    <property type="match status" value="1"/>
</dbReference>
<dbReference type="Proteomes" id="UP000028194">
    <property type="component" value="Chromosome"/>
</dbReference>
<dbReference type="HOGENOM" id="CLU_096705_0_0_2"/>
<protein>
    <recommendedName>
        <fullName evidence="3">DUF432 domain-containing protein</fullName>
    </recommendedName>
</protein>
<dbReference type="OrthoDB" id="116710at2157"/>